<sequence length="359" mass="39379">MKKVYLSAIIATLLVGCANTESISNNQAAYATGKVANATTPLPATANTTALMAKLDPNKAPSQNFDLTKWKINIPMEDDKPNRAGKVMEISAQQLGSTTDPYTHPDWFYTDATTGAMVFATPNKAMTTPNSKNARSELRAMLATSYKDPKNNFAITANPDAASYGSIGGELSATLSVDWVSTSGNADKNGAFSTVIGQIHGSTNEPLKIVYRKLPNHQYGSLYWRYEINATGDNYSKRKDIYHNVFGAYDLRDGSAEPTDGIKLGEVFSYNVNVQNNIMHLTFVKNIGEENEEIKTAEIDLSQPHYQGNEYDEGYANDWMYFKAGNYNQCNVGSSQCTNNGVDAGDYAKVSFYELTLDQ</sequence>
<accession>A0ABU9GSK1</accession>
<dbReference type="SUPFAM" id="SSF49899">
    <property type="entry name" value="Concanavalin A-like lectins/glucanases"/>
    <property type="match status" value="1"/>
</dbReference>
<dbReference type="Gene3D" id="2.60.120.200">
    <property type="match status" value="1"/>
</dbReference>
<feature type="signal peptide" evidence="1">
    <location>
        <begin position="1"/>
        <end position="20"/>
    </location>
</feature>
<dbReference type="PROSITE" id="PS51257">
    <property type="entry name" value="PROKAR_LIPOPROTEIN"/>
    <property type="match status" value="1"/>
</dbReference>
<name>A0ABU9GSK1_9GAMM</name>
<dbReference type="GO" id="GO:0016829">
    <property type="term" value="F:lyase activity"/>
    <property type="evidence" value="ECO:0007669"/>
    <property type="project" value="UniProtKB-KW"/>
</dbReference>
<dbReference type="InterPro" id="IPR014895">
    <property type="entry name" value="Alginate_lyase_2"/>
</dbReference>
<evidence type="ECO:0000313" key="4">
    <source>
        <dbReference type="Proteomes" id="UP001369082"/>
    </source>
</evidence>
<dbReference type="RefSeq" id="WP_341598354.1">
    <property type="nucleotide sequence ID" value="NZ_JBAKAZ010000045.1"/>
</dbReference>
<organism evidence="3 4">
    <name type="scientific">Psychromonas aquatilis</name>
    <dbReference type="NCBI Taxonomy" id="2005072"/>
    <lineage>
        <taxon>Bacteria</taxon>
        <taxon>Pseudomonadati</taxon>
        <taxon>Pseudomonadota</taxon>
        <taxon>Gammaproteobacteria</taxon>
        <taxon>Alteromonadales</taxon>
        <taxon>Psychromonadaceae</taxon>
        <taxon>Psychromonas</taxon>
    </lineage>
</organism>
<evidence type="ECO:0000259" key="2">
    <source>
        <dbReference type="Pfam" id="PF08787"/>
    </source>
</evidence>
<dbReference type="EMBL" id="JBAKAZ010000045">
    <property type="protein sequence ID" value="MEL0630226.1"/>
    <property type="molecule type" value="Genomic_DNA"/>
</dbReference>
<keyword evidence="3" id="KW-0456">Lyase</keyword>
<keyword evidence="4" id="KW-1185">Reference proteome</keyword>
<proteinExistence type="predicted"/>
<evidence type="ECO:0000256" key="1">
    <source>
        <dbReference type="SAM" id="SignalP"/>
    </source>
</evidence>
<feature type="domain" description="Alginate lyase 2" evidence="2">
    <location>
        <begin position="65"/>
        <end position="358"/>
    </location>
</feature>
<evidence type="ECO:0000313" key="3">
    <source>
        <dbReference type="EMBL" id="MEL0630226.1"/>
    </source>
</evidence>
<gene>
    <name evidence="3" type="ORF">V6256_11475</name>
</gene>
<protein>
    <submittedName>
        <fullName evidence="3">Polysaccharide lyase family 7 protein</fullName>
    </submittedName>
</protein>
<dbReference type="Pfam" id="PF08787">
    <property type="entry name" value="Alginate_lyase2"/>
    <property type="match status" value="1"/>
</dbReference>
<comment type="caution">
    <text evidence="3">The sequence shown here is derived from an EMBL/GenBank/DDBJ whole genome shotgun (WGS) entry which is preliminary data.</text>
</comment>
<reference evidence="3 4" key="1">
    <citation type="submission" date="2024-02" db="EMBL/GenBank/DDBJ databases">
        <title>Bacteria isolated from the canopy kelp, Nereocystis luetkeana.</title>
        <authorList>
            <person name="Pfister C.A."/>
            <person name="Younker I.T."/>
            <person name="Light S.H."/>
        </authorList>
    </citation>
    <scope>NUCLEOTIDE SEQUENCE [LARGE SCALE GENOMIC DNA]</scope>
    <source>
        <strain evidence="3 4">TI.1.05</strain>
    </source>
</reference>
<feature type="chain" id="PRO_5047142527" evidence="1">
    <location>
        <begin position="21"/>
        <end position="359"/>
    </location>
</feature>
<keyword evidence="1" id="KW-0732">Signal</keyword>
<dbReference type="Proteomes" id="UP001369082">
    <property type="component" value="Unassembled WGS sequence"/>
</dbReference>
<dbReference type="InterPro" id="IPR013320">
    <property type="entry name" value="ConA-like_dom_sf"/>
</dbReference>